<feature type="domain" description="Flagellar basal body rod protein N-terminal" evidence="5">
    <location>
        <begin position="6"/>
        <end position="35"/>
    </location>
</feature>
<dbReference type="Pfam" id="PF22692">
    <property type="entry name" value="LlgE_F_G_D1"/>
    <property type="match status" value="1"/>
</dbReference>
<dbReference type="Pfam" id="PF06429">
    <property type="entry name" value="Flg_bbr_C"/>
    <property type="match status" value="1"/>
</dbReference>
<dbReference type="Proteomes" id="UP000035068">
    <property type="component" value="Unassembled WGS sequence"/>
</dbReference>
<evidence type="ECO:0000256" key="1">
    <source>
        <dbReference type="ARBA" id="ARBA00004117"/>
    </source>
</evidence>
<dbReference type="PANTHER" id="PTHR30435">
    <property type="entry name" value="FLAGELLAR PROTEIN"/>
    <property type="match status" value="1"/>
</dbReference>
<dbReference type="InterPro" id="IPR037925">
    <property type="entry name" value="FlgE/F/G-like"/>
</dbReference>
<dbReference type="InterPro" id="IPR020013">
    <property type="entry name" value="Flagellar_FlgE/F/G"/>
</dbReference>
<evidence type="ECO:0000259" key="6">
    <source>
        <dbReference type="Pfam" id="PF06429"/>
    </source>
</evidence>
<feature type="domain" description="Flagellar hook protein FlgE/F/G-like D1" evidence="7">
    <location>
        <begin position="84"/>
        <end position="146"/>
    </location>
</feature>
<evidence type="ECO:0000256" key="2">
    <source>
        <dbReference type="ARBA" id="ARBA00009677"/>
    </source>
</evidence>
<dbReference type="NCBIfam" id="TIGR03506">
    <property type="entry name" value="FlgEFG_subfam"/>
    <property type="match status" value="1"/>
</dbReference>
<accession>A0A0C2HKF7</accession>
<name>A0A0C2HKF7_9BACT</name>
<dbReference type="GO" id="GO:0071978">
    <property type="term" value="P:bacterial-type flagellum-dependent swarming motility"/>
    <property type="evidence" value="ECO:0007669"/>
    <property type="project" value="TreeGrafter"/>
</dbReference>
<keyword evidence="3 4" id="KW-0975">Bacterial flagellum</keyword>
<dbReference type="EMBL" id="JWJD01000001">
    <property type="protein sequence ID" value="KIH77551.1"/>
    <property type="molecule type" value="Genomic_DNA"/>
</dbReference>
<protein>
    <submittedName>
        <fullName evidence="8">Uncharacterized protein</fullName>
    </submittedName>
</protein>
<comment type="similarity">
    <text evidence="2 4">Belongs to the flagella basal body rod proteins family.</text>
</comment>
<sequence length="240" mass="26078">MSSGVYSALSGARSRMQLLEVVSNNLANAHTAGYKKDRLCFESLIDGARQRSLAKGVNFNRSAEGYTDLSQGLFQATGNPFDVAIDGPGFFKIEGQGGDFYTRQGNFRLDAEGFLVNSSGNRVLGENGPIQLGDEEVRIDEDGRIWAGEVEAGRLAVVEVNDPRALQKRADGLFAPAPETIEVPVLRPNLVQGQIEGSNVNPLQEMTLLMEAHRSFEAYTKMMKIYSDVNSKADELGSLG</sequence>
<dbReference type="PANTHER" id="PTHR30435:SF19">
    <property type="entry name" value="FLAGELLAR BASAL-BODY ROD PROTEIN FLGG"/>
    <property type="match status" value="1"/>
</dbReference>
<evidence type="ECO:0000313" key="9">
    <source>
        <dbReference type="Proteomes" id="UP000035068"/>
    </source>
</evidence>
<dbReference type="InterPro" id="IPR012836">
    <property type="entry name" value="FlgF"/>
</dbReference>
<organism evidence="8 9">
    <name type="scientific">Geoalkalibacter ferrihydriticus DSM 17813</name>
    <dbReference type="NCBI Taxonomy" id="1121915"/>
    <lineage>
        <taxon>Bacteria</taxon>
        <taxon>Pseudomonadati</taxon>
        <taxon>Thermodesulfobacteriota</taxon>
        <taxon>Desulfuromonadia</taxon>
        <taxon>Desulfuromonadales</taxon>
        <taxon>Geoalkalibacteraceae</taxon>
        <taxon>Geoalkalibacter</taxon>
    </lineage>
</organism>
<dbReference type="NCBIfam" id="TIGR02490">
    <property type="entry name" value="flgF"/>
    <property type="match status" value="1"/>
</dbReference>
<comment type="caution">
    <text evidence="8">The sequence shown here is derived from an EMBL/GenBank/DDBJ whole genome shotgun (WGS) entry which is preliminary data.</text>
</comment>
<evidence type="ECO:0000256" key="4">
    <source>
        <dbReference type="RuleBase" id="RU362116"/>
    </source>
</evidence>
<comment type="subcellular location">
    <subcellularLocation>
        <location evidence="1 4">Bacterial flagellum basal body</location>
    </subcellularLocation>
</comment>
<proteinExistence type="inferred from homology"/>
<evidence type="ECO:0000313" key="8">
    <source>
        <dbReference type="EMBL" id="KIH77551.1"/>
    </source>
</evidence>
<dbReference type="GO" id="GO:0030694">
    <property type="term" value="C:bacterial-type flagellum basal body, rod"/>
    <property type="evidence" value="ECO:0007669"/>
    <property type="project" value="InterPro"/>
</dbReference>
<dbReference type="Pfam" id="PF00460">
    <property type="entry name" value="Flg_bb_rod"/>
    <property type="match status" value="1"/>
</dbReference>
<dbReference type="InterPro" id="IPR001444">
    <property type="entry name" value="Flag_bb_rod_N"/>
</dbReference>
<dbReference type="AlphaFoldDB" id="A0A0C2HKF7"/>
<dbReference type="RefSeq" id="WP_040095684.1">
    <property type="nucleotide sequence ID" value="NZ_JWJD01000001.1"/>
</dbReference>
<feature type="domain" description="Flagellar basal-body/hook protein C-terminal" evidence="6">
    <location>
        <begin position="192"/>
        <end position="234"/>
    </location>
</feature>
<evidence type="ECO:0000256" key="3">
    <source>
        <dbReference type="ARBA" id="ARBA00023143"/>
    </source>
</evidence>
<dbReference type="InterPro" id="IPR053967">
    <property type="entry name" value="LlgE_F_G-like_D1"/>
</dbReference>
<dbReference type="SUPFAM" id="SSF117143">
    <property type="entry name" value="Flagellar hook protein flgE"/>
    <property type="match status" value="1"/>
</dbReference>
<evidence type="ECO:0000259" key="5">
    <source>
        <dbReference type="Pfam" id="PF00460"/>
    </source>
</evidence>
<keyword evidence="9" id="KW-1185">Reference proteome</keyword>
<reference evidence="8 9" key="1">
    <citation type="submission" date="2014-12" db="EMBL/GenBank/DDBJ databases">
        <title>Genomes of Geoalkalibacter ferrihydriticus and Geoalkalibacter subterraneus, two haloalkaliphilic metal-reducing members of the Geobacteraceae.</title>
        <authorList>
            <person name="Badalamenti J.P."/>
            <person name="Torres C.I."/>
            <person name="Krajmalnik-Brown R."/>
            <person name="Bond D.R."/>
        </authorList>
    </citation>
    <scope>NUCLEOTIDE SEQUENCE [LARGE SCALE GENOMIC DNA]</scope>
    <source>
        <strain evidence="8 9">DSM 17813</strain>
    </source>
</reference>
<evidence type="ECO:0000259" key="7">
    <source>
        <dbReference type="Pfam" id="PF22692"/>
    </source>
</evidence>
<dbReference type="InterPro" id="IPR010930">
    <property type="entry name" value="Flg_bb/hook_C_dom"/>
</dbReference>
<gene>
    <name evidence="8" type="ORF">GFER_02340</name>
</gene>